<dbReference type="Proteomes" id="UP000242592">
    <property type="component" value="Unassembled WGS sequence"/>
</dbReference>
<dbReference type="AlphaFoldDB" id="A0A1M5T0C2"/>
<proteinExistence type="predicted"/>
<reference evidence="2" key="1">
    <citation type="submission" date="2016-11" db="EMBL/GenBank/DDBJ databases">
        <authorList>
            <person name="Varghese N."/>
            <person name="Submissions S."/>
        </authorList>
    </citation>
    <scope>NUCLEOTIDE SEQUENCE [LARGE SCALE GENOMIC DNA]</scope>
    <source>
        <strain evidence="2">DSM 15807</strain>
    </source>
</reference>
<evidence type="ECO:0000313" key="2">
    <source>
        <dbReference type="Proteomes" id="UP000242592"/>
    </source>
</evidence>
<dbReference type="InterPro" id="IPR050583">
    <property type="entry name" value="Mycobacterial_A85_antigen"/>
</dbReference>
<protein>
    <submittedName>
        <fullName evidence="1">Predicted hydrolase of the alpha/beta superfamily</fullName>
    </submittedName>
</protein>
<dbReference type="PANTHER" id="PTHR48098">
    <property type="entry name" value="ENTEROCHELIN ESTERASE-RELATED"/>
    <property type="match status" value="1"/>
</dbReference>
<dbReference type="SUPFAM" id="SSF53474">
    <property type="entry name" value="alpha/beta-Hydrolases"/>
    <property type="match status" value="1"/>
</dbReference>
<dbReference type="InterPro" id="IPR013783">
    <property type="entry name" value="Ig-like_fold"/>
</dbReference>
<dbReference type="Gene3D" id="2.60.40.10">
    <property type="entry name" value="Immunoglobulins"/>
    <property type="match status" value="1"/>
</dbReference>
<dbReference type="InterPro" id="IPR029058">
    <property type="entry name" value="AB_hydrolase_fold"/>
</dbReference>
<accession>A0A1M5T0C2</accession>
<keyword evidence="2" id="KW-1185">Reference proteome</keyword>
<dbReference type="EMBL" id="FQXN01000004">
    <property type="protein sequence ID" value="SHH44112.1"/>
    <property type="molecule type" value="Genomic_DNA"/>
</dbReference>
<dbReference type="Gene3D" id="3.40.50.1820">
    <property type="entry name" value="alpha/beta hydrolase"/>
    <property type="match status" value="1"/>
</dbReference>
<organism evidence="1 2">
    <name type="scientific">Thermosipho atlanticus DSM 15807</name>
    <dbReference type="NCBI Taxonomy" id="1123380"/>
    <lineage>
        <taxon>Bacteria</taxon>
        <taxon>Thermotogati</taxon>
        <taxon>Thermotogota</taxon>
        <taxon>Thermotogae</taxon>
        <taxon>Thermotogales</taxon>
        <taxon>Fervidobacteriaceae</taxon>
        <taxon>Thermosipho</taxon>
    </lineage>
</organism>
<evidence type="ECO:0000313" key="1">
    <source>
        <dbReference type="EMBL" id="SHH44112.1"/>
    </source>
</evidence>
<sequence length="359" mass="41361">MKKISLLFLISIFSLIFSYKVTFVVYVPDNTPNNSNVFISGNFNDWNPNDKRYMMQYKNGHYELKVDLSGVIKFIVTRGSTTTIENIKKYRIARITKDGVKIIAKVKKWKDLSGKLEIIENFYSPELNNKRNIIVYLPPGYDENEKYPVLYMHDGQNLFDSKTSFIGIEWGIDETLDNLITTGKIDPIIVVGIYNSSDRLAEYSPWYDSYYKDGGKGDKYLEFIVNSLKPFIDSHYSTKKESNYIGGSSMGGLISLYAISKYDIFSGAIVMSPSLFFGDGKIFNYVSQNPPANAKIFLYVGKKESSDPTFLENVRKLERILKKNFVNVKYIEDPEGIHNEVYWAKRFPEAVEWILEVKK</sequence>
<dbReference type="Pfam" id="PF00756">
    <property type="entry name" value="Esterase"/>
    <property type="match status" value="1"/>
</dbReference>
<dbReference type="STRING" id="1123380.SAMN02745199_1094"/>
<dbReference type="RefSeq" id="WP_073073039.1">
    <property type="nucleotide sequence ID" value="NZ_FQXN01000004.1"/>
</dbReference>
<dbReference type="GO" id="GO:0016787">
    <property type="term" value="F:hydrolase activity"/>
    <property type="evidence" value="ECO:0007669"/>
    <property type="project" value="UniProtKB-KW"/>
</dbReference>
<dbReference type="PANTHER" id="PTHR48098:SF6">
    <property type="entry name" value="FERRI-BACILLIBACTIN ESTERASE BESA"/>
    <property type="match status" value="1"/>
</dbReference>
<keyword evidence="1" id="KW-0378">Hydrolase</keyword>
<dbReference type="InterPro" id="IPR000801">
    <property type="entry name" value="Esterase-like"/>
</dbReference>
<name>A0A1M5T0C2_9BACT</name>
<gene>
    <name evidence="1" type="ORF">SAMN02745199_1094</name>
</gene>
<dbReference type="InterPro" id="IPR014756">
    <property type="entry name" value="Ig_E-set"/>
</dbReference>
<dbReference type="OrthoDB" id="9794761at2"/>
<dbReference type="SUPFAM" id="SSF81296">
    <property type="entry name" value="E set domains"/>
    <property type="match status" value="1"/>
</dbReference>